<feature type="transmembrane region" description="Helical" evidence="1">
    <location>
        <begin position="94"/>
        <end position="113"/>
    </location>
</feature>
<feature type="transmembrane region" description="Helical" evidence="1">
    <location>
        <begin position="61"/>
        <end position="82"/>
    </location>
</feature>
<dbReference type="PANTHER" id="PTHR33802:SF1">
    <property type="entry name" value="XK-RELATED PROTEIN"/>
    <property type="match status" value="1"/>
</dbReference>
<dbReference type="SUPFAM" id="SSF48371">
    <property type="entry name" value="ARM repeat"/>
    <property type="match status" value="1"/>
</dbReference>
<name>A0ABP0SZV2_9DINO</name>
<dbReference type="Proteomes" id="UP001642484">
    <property type="component" value="Unassembled WGS sequence"/>
</dbReference>
<gene>
    <name evidence="2" type="ORF">CCMP2556_LOCUS54993</name>
</gene>
<keyword evidence="3" id="KW-1185">Reference proteome</keyword>
<organism evidence="2 3">
    <name type="scientific">Durusdinium trenchii</name>
    <dbReference type="NCBI Taxonomy" id="1381693"/>
    <lineage>
        <taxon>Eukaryota</taxon>
        <taxon>Sar</taxon>
        <taxon>Alveolata</taxon>
        <taxon>Dinophyceae</taxon>
        <taxon>Suessiales</taxon>
        <taxon>Symbiodiniaceae</taxon>
        <taxon>Durusdinium</taxon>
    </lineage>
</organism>
<protein>
    <submittedName>
        <fullName evidence="2">Uncharacterized protein</fullName>
    </submittedName>
</protein>
<evidence type="ECO:0000313" key="3">
    <source>
        <dbReference type="Proteomes" id="UP001642484"/>
    </source>
</evidence>
<feature type="transmembrane region" description="Helical" evidence="1">
    <location>
        <begin position="119"/>
        <end position="138"/>
    </location>
</feature>
<dbReference type="InterPro" id="IPR011989">
    <property type="entry name" value="ARM-like"/>
</dbReference>
<dbReference type="PANTHER" id="PTHR33802">
    <property type="entry name" value="SI:CH211-161H7.5-RELATED"/>
    <property type="match status" value="1"/>
</dbReference>
<dbReference type="EMBL" id="CAXAMN010028805">
    <property type="protein sequence ID" value="CAK9117734.1"/>
    <property type="molecule type" value="Genomic_DNA"/>
</dbReference>
<proteinExistence type="predicted"/>
<sequence>MGAGRLMMQRIVCRARVQSWMSLVAYAMNLGVTYGSLTGAFGKTNTKLSEKYQTLVTPAGYAFSIWGPIFIWEGVFAVAQMFPTLGSSAVVETMTPWWICACCFQVAWTVFFAQEIIPVSLACMLGILLSLLIGILRTDYLPDISVKEYFLLRAPFSLHSGWIIAASALNTNVVADYYRTSDTGLLMLAMVSLCTIAVLVALFALAAPRADPIIALVACWALLGIFVELSDPENLMNLGKFNFIDWPDLIINAVQQTALVLSLASGCVGLRAADLDDNSNPDWGRCQRVLRKNNALLLLAGETMHFKVQAMTWGTAEEAANAVASLDQILRPGRGKKIEKKMRIRLLGCLAADQDVAEMVMDAALPRLRQLLQDSDENAKWRMLMNFEATKCPSDVVPAVDGEGLLQQGKFDCKAEAANAIGELANATDRRLFKKIAMHLLESDILEPLLALWLRSSGGSCSSHASRTLCVLASTEKTGTVILAKGALKPLVSLLKGHPQLARVLRVAKVLQALADFNRGSMDLALSQESSQQLMSPSCSGTTPAFHRPTLNII</sequence>
<evidence type="ECO:0000313" key="2">
    <source>
        <dbReference type="EMBL" id="CAK9117734.1"/>
    </source>
</evidence>
<comment type="caution">
    <text evidence="2">The sequence shown here is derived from an EMBL/GenBank/DDBJ whole genome shotgun (WGS) entry which is preliminary data.</text>
</comment>
<keyword evidence="1" id="KW-0812">Transmembrane</keyword>
<dbReference type="InterPro" id="IPR016024">
    <property type="entry name" value="ARM-type_fold"/>
</dbReference>
<keyword evidence="1" id="KW-0472">Membrane</keyword>
<accession>A0ABP0SZV2</accession>
<feature type="transmembrane region" description="Helical" evidence="1">
    <location>
        <begin position="213"/>
        <end position="229"/>
    </location>
</feature>
<feature type="transmembrane region" description="Helical" evidence="1">
    <location>
        <begin position="150"/>
        <end position="169"/>
    </location>
</feature>
<dbReference type="Gene3D" id="1.25.10.10">
    <property type="entry name" value="Leucine-rich Repeat Variant"/>
    <property type="match status" value="1"/>
</dbReference>
<reference evidence="2 3" key="1">
    <citation type="submission" date="2024-02" db="EMBL/GenBank/DDBJ databases">
        <authorList>
            <person name="Chen Y."/>
            <person name="Shah S."/>
            <person name="Dougan E. K."/>
            <person name="Thang M."/>
            <person name="Chan C."/>
        </authorList>
    </citation>
    <scope>NUCLEOTIDE SEQUENCE [LARGE SCALE GENOMIC DNA]</scope>
</reference>
<keyword evidence="1" id="KW-1133">Transmembrane helix</keyword>
<feature type="transmembrane region" description="Helical" evidence="1">
    <location>
        <begin position="184"/>
        <end position="206"/>
    </location>
</feature>
<feature type="transmembrane region" description="Helical" evidence="1">
    <location>
        <begin position="20"/>
        <end position="41"/>
    </location>
</feature>
<evidence type="ECO:0000256" key="1">
    <source>
        <dbReference type="SAM" id="Phobius"/>
    </source>
</evidence>